<keyword evidence="2" id="KW-1185">Reference proteome</keyword>
<proteinExistence type="predicted"/>
<dbReference type="Proteomes" id="UP000324222">
    <property type="component" value="Unassembled WGS sequence"/>
</dbReference>
<evidence type="ECO:0000313" key="2">
    <source>
        <dbReference type="Proteomes" id="UP000324222"/>
    </source>
</evidence>
<gene>
    <name evidence="1" type="ORF">E2C01_035693</name>
</gene>
<accession>A0A5B7FA07</accession>
<evidence type="ECO:0000313" key="1">
    <source>
        <dbReference type="EMBL" id="MPC42079.1"/>
    </source>
</evidence>
<dbReference type="AlphaFoldDB" id="A0A5B7FA07"/>
<dbReference type="EMBL" id="VSRR010005302">
    <property type="protein sequence ID" value="MPC42079.1"/>
    <property type="molecule type" value="Genomic_DNA"/>
</dbReference>
<reference evidence="1 2" key="1">
    <citation type="submission" date="2019-05" db="EMBL/GenBank/DDBJ databases">
        <title>Another draft genome of Portunus trituberculatus and its Hox gene families provides insights of decapod evolution.</title>
        <authorList>
            <person name="Jeong J.-H."/>
            <person name="Song I."/>
            <person name="Kim S."/>
            <person name="Choi T."/>
            <person name="Kim D."/>
            <person name="Ryu S."/>
            <person name="Kim W."/>
        </authorList>
    </citation>
    <scope>NUCLEOTIDE SEQUENCE [LARGE SCALE GENOMIC DNA]</scope>
    <source>
        <tissue evidence="1">Muscle</tissue>
    </source>
</reference>
<comment type="caution">
    <text evidence="1">The sequence shown here is derived from an EMBL/GenBank/DDBJ whole genome shotgun (WGS) entry which is preliminary data.</text>
</comment>
<protein>
    <submittedName>
        <fullName evidence="1">Uncharacterized protein</fullName>
    </submittedName>
</protein>
<name>A0A5B7FA07_PORTR</name>
<sequence length="72" mass="7850">MINVRALTFPYPKGSSFPSLLLPTYQRSLHLFSFPTAPITSYLCLLASRPARGAARAGRRTEGDEVIILGAN</sequence>
<organism evidence="1 2">
    <name type="scientific">Portunus trituberculatus</name>
    <name type="common">Swimming crab</name>
    <name type="synonym">Neptunus trituberculatus</name>
    <dbReference type="NCBI Taxonomy" id="210409"/>
    <lineage>
        <taxon>Eukaryota</taxon>
        <taxon>Metazoa</taxon>
        <taxon>Ecdysozoa</taxon>
        <taxon>Arthropoda</taxon>
        <taxon>Crustacea</taxon>
        <taxon>Multicrustacea</taxon>
        <taxon>Malacostraca</taxon>
        <taxon>Eumalacostraca</taxon>
        <taxon>Eucarida</taxon>
        <taxon>Decapoda</taxon>
        <taxon>Pleocyemata</taxon>
        <taxon>Brachyura</taxon>
        <taxon>Eubrachyura</taxon>
        <taxon>Portunoidea</taxon>
        <taxon>Portunidae</taxon>
        <taxon>Portuninae</taxon>
        <taxon>Portunus</taxon>
    </lineage>
</organism>